<dbReference type="Gene3D" id="3.40.50.410">
    <property type="entry name" value="von Willebrand factor, type A domain"/>
    <property type="match status" value="1"/>
</dbReference>
<comment type="caution">
    <text evidence="3">The sequence shown here is derived from an EMBL/GenBank/DDBJ whole genome shotgun (WGS) entry which is preliminary data.</text>
</comment>
<dbReference type="SUPFAM" id="SSF53300">
    <property type="entry name" value="vWA-like"/>
    <property type="match status" value="1"/>
</dbReference>
<dbReference type="InterPro" id="IPR033881">
    <property type="entry name" value="vWA_BatA_type"/>
</dbReference>
<dbReference type="InterPro" id="IPR002035">
    <property type="entry name" value="VWF_A"/>
</dbReference>
<dbReference type="PANTHER" id="PTHR22550:SF18">
    <property type="entry name" value="VWFA DOMAIN-CONTAINING PROTEIN"/>
    <property type="match status" value="1"/>
</dbReference>
<evidence type="ECO:0000259" key="2">
    <source>
        <dbReference type="PROSITE" id="PS50234"/>
    </source>
</evidence>
<dbReference type="CDD" id="cd01467">
    <property type="entry name" value="vWA_BatA_type"/>
    <property type="match status" value="1"/>
</dbReference>
<dbReference type="InterPro" id="IPR036465">
    <property type="entry name" value="vWFA_dom_sf"/>
</dbReference>
<dbReference type="Pfam" id="PF00092">
    <property type="entry name" value="VWA"/>
    <property type="match status" value="1"/>
</dbReference>
<gene>
    <name evidence="3" type="ORF">AB835_08960</name>
</gene>
<dbReference type="PANTHER" id="PTHR22550">
    <property type="entry name" value="SPORE GERMINATION PROTEIN"/>
    <property type="match status" value="1"/>
</dbReference>
<keyword evidence="1" id="KW-0812">Transmembrane</keyword>
<reference evidence="3 4" key="1">
    <citation type="journal article" date="2016" name="Appl. Environ. Microbiol.">
        <title>Lack of Overt Genome Reduction in the Bryostatin-Producing Bryozoan Symbiont "Candidatus Endobugula sertula".</title>
        <authorList>
            <person name="Miller I.J."/>
            <person name="Vanee N."/>
            <person name="Fong S.S."/>
            <person name="Lim-Fong G.E."/>
            <person name="Kwan J.C."/>
        </authorList>
    </citation>
    <scope>NUCLEOTIDE SEQUENCE [LARGE SCALE GENOMIC DNA]</scope>
    <source>
        <strain evidence="3">AB1-4</strain>
    </source>
</reference>
<keyword evidence="1" id="KW-0472">Membrane</keyword>
<name>A0A1D2QP86_9GAMM</name>
<feature type="transmembrane region" description="Helical" evidence="1">
    <location>
        <begin position="56"/>
        <end position="74"/>
    </location>
</feature>
<protein>
    <submittedName>
        <fullName evidence="3">BatB protein</fullName>
    </submittedName>
</protein>
<keyword evidence="1" id="KW-1133">Transmembrane helix</keyword>
<dbReference type="STRING" id="62101.AB835_08960"/>
<organism evidence="3 4">
    <name type="scientific">Candidatus Endobugula sertula</name>
    <name type="common">Bugula neritina bacterial symbiont</name>
    <dbReference type="NCBI Taxonomy" id="62101"/>
    <lineage>
        <taxon>Bacteria</taxon>
        <taxon>Pseudomonadati</taxon>
        <taxon>Pseudomonadota</taxon>
        <taxon>Gammaproteobacteria</taxon>
        <taxon>Cellvibrionales</taxon>
        <taxon>Cellvibrionaceae</taxon>
        <taxon>Candidatus Endobugula</taxon>
    </lineage>
</organism>
<feature type="transmembrane region" description="Helical" evidence="1">
    <location>
        <begin position="314"/>
        <end position="334"/>
    </location>
</feature>
<feature type="domain" description="VWFA" evidence="2">
    <location>
        <begin position="91"/>
        <end position="295"/>
    </location>
</feature>
<dbReference type="PROSITE" id="PS50234">
    <property type="entry name" value="VWFA"/>
    <property type="match status" value="1"/>
</dbReference>
<dbReference type="AlphaFoldDB" id="A0A1D2QP86"/>
<sequence length="362" mass="40287">MITLGSPWVLVLLPLPALIYFFFRPVKKEPAAVIVPFYAQMSTLPQPGKRHKSRSTMILTTLITIWMLTILAAARPQWLGEPQALPTSGRDLLLAVDISDSMSQEDMELNGQAVSRLKAVKRVVSEFIQRRKGDRIGLILFGTHAYLQTPLTFDTDSVQQFLEEAQLGFAGPQTAIGDAIGLSVKRLKDRIAQQPNGQKKPSDSQVIILLTDGANTAGEVEPLQAATLAQQINTKIYTIGMGADEMVVRSFFGKRRINPSASLDEKTLTAIANTTQGKYFRARNTQELNNIYQELDQLEPTEQEKQWLRPINALFMWPLGLALIISLLLSVQIYHQSLIRSVTSLFLTGDNRSRSNKDTSHG</sequence>
<evidence type="ECO:0000313" key="3">
    <source>
        <dbReference type="EMBL" id="ODS23405.1"/>
    </source>
</evidence>
<feature type="transmembrane region" description="Helical" evidence="1">
    <location>
        <begin position="6"/>
        <end position="23"/>
    </location>
</feature>
<dbReference type="InterPro" id="IPR050768">
    <property type="entry name" value="UPF0353/GerABKA_families"/>
</dbReference>
<evidence type="ECO:0000313" key="4">
    <source>
        <dbReference type="Proteomes" id="UP000242502"/>
    </source>
</evidence>
<accession>A0A1D2QP86</accession>
<dbReference type="Proteomes" id="UP000242502">
    <property type="component" value="Unassembled WGS sequence"/>
</dbReference>
<dbReference type="EMBL" id="MDLC01000029">
    <property type="protein sequence ID" value="ODS23405.1"/>
    <property type="molecule type" value="Genomic_DNA"/>
</dbReference>
<proteinExistence type="predicted"/>
<dbReference type="SMART" id="SM00327">
    <property type="entry name" value="VWA"/>
    <property type="match status" value="1"/>
</dbReference>
<evidence type="ECO:0000256" key="1">
    <source>
        <dbReference type="SAM" id="Phobius"/>
    </source>
</evidence>